<evidence type="ECO:0000259" key="9">
    <source>
        <dbReference type="Pfam" id="PF01182"/>
    </source>
</evidence>
<comment type="function">
    <text evidence="2 8">Hydrolysis of 6-phosphogluconolactone to 6-phosphogluconate.</text>
</comment>
<comment type="pathway">
    <text evidence="3 8">Carbohydrate degradation; pentose phosphate pathway; D-ribulose 5-phosphate from D-glucose 6-phosphate (oxidative stage): step 2/3.</text>
</comment>
<evidence type="ECO:0000313" key="10">
    <source>
        <dbReference type="EMBL" id="TKC01010.1"/>
    </source>
</evidence>
<dbReference type="EC" id="3.1.1.31" evidence="5 8"/>
<dbReference type="PANTHER" id="PTHR11054">
    <property type="entry name" value="6-PHOSPHOGLUCONOLACTONASE"/>
    <property type="match status" value="1"/>
</dbReference>
<evidence type="ECO:0000256" key="8">
    <source>
        <dbReference type="RuleBase" id="RU365095"/>
    </source>
</evidence>
<reference evidence="10 11" key="1">
    <citation type="submission" date="2019-04" db="EMBL/GenBank/DDBJ databases">
        <title>Pedobacter sp. AR-3-17 sp. nov., isolated from Arctic soil.</title>
        <authorList>
            <person name="Dahal R.H."/>
            <person name="Kim D.-U."/>
        </authorList>
    </citation>
    <scope>NUCLEOTIDE SEQUENCE [LARGE SCALE GENOMIC DNA]</scope>
    <source>
        <strain evidence="10 11">AR-3-17</strain>
    </source>
</reference>
<proteinExistence type="inferred from homology"/>
<feature type="domain" description="Glucosamine/galactosamine-6-phosphate isomerase" evidence="9">
    <location>
        <begin position="8"/>
        <end position="230"/>
    </location>
</feature>
<dbReference type="InterPro" id="IPR006148">
    <property type="entry name" value="Glc/Gal-6P_isomerase"/>
</dbReference>
<protein>
    <recommendedName>
        <fullName evidence="6 8">6-phosphogluconolactonase</fullName>
        <shortName evidence="8">6PGL</shortName>
        <ecNumber evidence="5 8">3.1.1.31</ecNumber>
    </recommendedName>
</protein>
<comment type="catalytic activity">
    <reaction evidence="1 8">
        <text>6-phospho-D-glucono-1,5-lactone + H2O = 6-phospho-D-gluconate + H(+)</text>
        <dbReference type="Rhea" id="RHEA:12556"/>
        <dbReference type="ChEBI" id="CHEBI:15377"/>
        <dbReference type="ChEBI" id="CHEBI:15378"/>
        <dbReference type="ChEBI" id="CHEBI:57955"/>
        <dbReference type="ChEBI" id="CHEBI:58759"/>
        <dbReference type="EC" id="3.1.1.31"/>
    </reaction>
</comment>
<evidence type="ECO:0000256" key="4">
    <source>
        <dbReference type="ARBA" id="ARBA00010662"/>
    </source>
</evidence>
<dbReference type="GO" id="GO:0017057">
    <property type="term" value="F:6-phosphogluconolactonase activity"/>
    <property type="evidence" value="ECO:0007669"/>
    <property type="project" value="UniProtKB-UniRule"/>
</dbReference>
<dbReference type="OrthoDB" id="9810967at2"/>
<dbReference type="Pfam" id="PF01182">
    <property type="entry name" value="Glucosamine_iso"/>
    <property type="match status" value="1"/>
</dbReference>
<evidence type="ECO:0000256" key="1">
    <source>
        <dbReference type="ARBA" id="ARBA00000832"/>
    </source>
</evidence>
<accession>A0A4U1C542</accession>
<dbReference type="GO" id="GO:0006098">
    <property type="term" value="P:pentose-phosphate shunt"/>
    <property type="evidence" value="ECO:0007669"/>
    <property type="project" value="UniProtKB-UniPathway"/>
</dbReference>
<dbReference type="EMBL" id="SWBP01000001">
    <property type="protein sequence ID" value="TKC01010.1"/>
    <property type="molecule type" value="Genomic_DNA"/>
</dbReference>
<dbReference type="FunFam" id="3.40.50.1360:FF:000005">
    <property type="entry name" value="6-phosphogluconolactonase"/>
    <property type="match status" value="1"/>
</dbReference>
<evidence type="ECO:0000256" key="6">
    <source>
        <dbReference type="ARBA" id="ARBA00020337"/>
    </source>
</evidence>
<evidence type="ECO:0000256" key="3">
    <source>
        <dbReference type="ARBA" id="ARBA00004961"/>
    </source>
</evidence>
<dbReference type="AlphaFoldDB" id="A0A4U1C542"/>
<comment type="similarity">
    <text evidence="4 8">Belongs to the glucosamine/galactosamine-6-phosphate isomerase family. 6-phosphogluconolactonase subfamily.</text>
</comment>
<organism evidence="10 11">
    <name type="scientific">Pedobacter cryophilus</name>
    <dbReference type="NCBI Taxonomy" id="2571271"/>
    <lineage>
        <taxon>Bacteria</taxon>
        <taxon>Pseudomonadati</taxon>
        <taxon>Bacteroidota</taxon>
        <taxon>Sphingobacteriia</taxon>
        <taxon>Sphingobacteriales</taxon>
        <taxon>Sphingobacteriaceae</taxon>
        <taxon>Pedobacter</taxon>
    </lineage>
</organism>
<name>A0A4U1C542_9SPHI</name>
<dbReference type="Gene3D" id="3.40.50.1360">
    <property type="match status" value="1"/>
</dbReference>
<sequence length="243" mass="27464">MKLNVFANTDELYKAFANYFVKCAQQAIAANNKFSVALSGGSSPKKLYQLLASDEYKNQIDWTKVFFFFGDERYVEHSHPDSNYLMAKNAFLDALNIKENQVFKVDTSLDPESAALDYERCICQFFTKDKEPYFDLIILGLGDDAHTASLFPGTEIVWIDEELVKEVYLKDKQVYRISMTAPLINQAKNVAFLAFGANKADAIKAIFEAEKDISKYPAQLIAPKNGELQWFVDEAAIAKLSKS</sequence>
<keyword evidence="7 8" id="KW-0378">Hydrolase</keyword>
<dbReference type="PANTHER" id="PTHR11054:SF0">
    <property type="entry name" value="6-PHOSPHOGLUCONOLACTONASE"/>
    <property type="match status" value="1"/>
</dbReference>
<dbReference type="InterPro" id="IPR039104">
    <property type="entry name" value="6PGL"/>
</dbReference>
<dbReference type="CDD" id="cd01400">
    <property type="entry name" value="6PGL"/>
    <property type="match status" value="1"/>
</dbReference>
<dbReference type="UniPathway" id="UPA00115">
    <property type="reaction ID" value="UER00409"/>
</dbReference>
<evidence type="ECO:0000313" key="11">
    <source>
        <dbReference type="Proteomes" id="UP000308181"/>
    </source>
</evidence>
<dbReference type="GO" id="GO:0005975">
    <property type="term" value="P:carbohydrate metabolic process"/>
    <property type="evidence" value="ECO:0007669"/>
    <property type="project" value="UniProtKB-UniRule"/>
</dbReference>
<dbReference type="InterPro" id="IPR037171">
    <property type="entry name" value="NagB/RpiA_transferase-like"/>
</dbReference>
<dbReference type="Proteomes" id="UP000308181">
    <property type="component" value="Unassembled WGS sequence"/>
</dbReference>
<comment type="caution">
    <text evidence="10">The sequence shown here is derived from an EMBL/GenBank/DDBJ whole genome shotgun (WGS) entry which is preliminary data.</text>
</comment>
<evidence type="ECO:0000256" key="7">
    <source>
        <dbReference type="ARBA" id="ARBA00022801"/>
    </source>
</evidence>
<dbReference type="RefSeq" id="WP_136825215.1">
    <property type="nucleotide sequence ID" value="NZ_SWBP01000001.1"/>
</dbReference>
<dbReference type="InterPro" id="IPR005900">
    <property type="entry name" value="6-phosphogluconolactonase_DevB"/>
</dbReference>
<dbReference type="NCBIfam" id="TIGR01198">
    <property type="entry name" value="pgl"/>
    <property type="match status" value="1"/>
</dbReference>
<keyword evidence="11" id="KW-1185">Reference proteome</keyword>
<gene>
    <name evidence="8 10" type="primary">pgl</name>
    <name evidence="10" type="ORF">FA046_04870</name>
</gene>
<evidence type="ECO:0000256" key="5">
    <source>
        <dbReference type="ARBA" id="ARBA00013198"/>
    </source>
</evidence>
<dbReference type="SUPFAM" id="SSF100950">
    <property type="entry name" value="NagB/RpiA/CoA transferase-like"/>
    <property type="match status" value="1"/>
</dbReference>
<evidence type="ECO:0000256" key="2">
    <source>
        <dbReference type="ARBA" id="ARBA00002681"/>
    </source>
</evidence>